<evidence type="ECO:0000313" key="2">
    <source>
        <dbReference type="EMBL" id="JAT61294.1"/>
    </source>
</evidence>
<feature type="non-terminal residue" evidence="2">
    <location>
        <position position="1"/>
    </location>
</feature>
<evidence type="ECO:0000256" key="1">
    <source>
        <dbReference type="SAM" id="MobiDB-lite"/>
    </source>
</evidence>
<proteinExistence type="predicted"/>
<feature type="compositionally biased region" description="Low complexity" evidence="1">
    <location>
        <begin position="32"/>
        <end position="55"/>
    </location>
</feature>
<dbReference type="AlphaFoldDB" id="A0A1D1Z350"/>
<protein>
    <submittedName>
        <fullName evidence="2">Ethylene-responsive transcription factor ERF110</fullName>
    </submittedName>
</protein>
<sequence length="102" mass="11203">RAKLNFPEDVRLRPPDKVPQGSVDLQRQQPTSLLEQSLYSRSSLRSSSSSLGVSSLSYPYAASSSVSSSSYSSLPLLHTAGRTEQSQHQLQQRQQSHPGYPS</sequence>
<feature type="region of interest" description="Disordered" evidence="1">
    <location>
        <begin position="1"/>
        <end position="55"/>
    </location>
</feature>
<feature type="region of interest" description="Disordered" evidence="1">
    <location>
        <begin position="77"/>
        <end position="102"/>
    </location>
</feature>
<feature type="compositionally biased region" description="Basic and acidic residues" evidence="1">
    <location>
        <begin position="1"/>
        <end position="16"/>
    </location>
</feature>
<name>A0A1D1Z350_9ARAE</name>
<reference evidence="2" key="1">
    <citation type="submission" date="2015-07" db="EMBL/GenBank/DDBJ databases">
        <title>Transcriptome Assembly of Anthurium amnicola.</title>
        <authorList>
            <person name="Suzuki J."/>
        </authorList>
    </citation>
    <scope>NUCLEOTIDE SEQUENCE</scope>
</reference>
<gene>
    <name evidence="2" type="primary">ERF110_1</name>
    <name evidence="2" type="ORF">g.168999</name>
</gene>
<dbReference type="EMBL" id="GDJX01006642">
    <property type="protein sequence ID" value="JAT61294.1"/>
    <property type="molecule type" value="Transcribed_RNA"/>
</dbReference>
<accession>A0A1D1Z350</accession>
<feature type="compositionally biased region" description="Low complexity" evidence="1">
    <location>
        <begin position="86"/>
        <end position="102"/>
    </location>
</feature>
<organism evidence="2">
    <name type="scientific">Anthurium amnicola</name>
    <dbReference type="NCBI Taxonomy" id="1678845"/>
    <lineage>
        <taxon>Eukaryota</taxon>
        <taxon>Viridiplantae</taxon>
        <taxon>Streptophyta</taxon>
        <taxon>Embryophyta</taxon>
        <taxon>Tracheophyta</taxon>
        <taxon>Spermatophyta</taxon>
        <taxon>Magnoliopsida</taxon>
        <taxon>Liliopsida</taxon>
        <taxon>Araceae</taxon>
        <taxon>Pothoideae</taxon>
        <taxon>Potheae</taxon>
        <taxon>Anthurium</taxon>
    </lineage>
</organism>